<reference evidence="2 3" key="1">
    <citation type="submission" date="2017-10" db="EMBL/GenBank/DDBJ databases">
        <title>The draft genome sequence of Williamsia sp. BULT 1.1 isolated from the semi-arid grassland soils from South Africa.</title>
        <authorList>
            <person name="Kabwe M.H."/>
            <person name="Govender N."/>
            <person name="Mutseka Lunga P."/>
            <person name="Vikram S."/>
            <person name="Makhalanyane T.P."/>
        </authorList>
    </citation>
    <scope>NUCLEOTIDE SEQUENCE [LARGE SCALE GENOMIC DNA]</scope>
    <source>
        <strain evidence="2 3">BULT 1.1</strain>
    </source>
</reference>
<dbReference type="EMBL" id="PEBD01000008">
    <property type="protein sequence ID" value="PHV66632.1"/>
    <property type="molecule type" value="Genomic_DNA"/>
</dbReference>
<name>A0A2G3PNH7_WILMA</name>
<organism evidence="2 3">
    <name type="scientific">Williamsia marianensis</name>
    <dbReference type="NCBI Taxonomy" id="85044"/>
    <lineage>
        <taxon>Bacteria</taxon>
        <taxon>Bacillati</taxon>
        <taxon>Actinomycetota</taxon>
        <taxon>Actinomycetes</taxon>
        <taxon>Mycobacteriales</taxon>
        <taxon>Nocardiaceae</taxon>
        <taxon>Williamsia</taxon>
    </lineage>
</organism>
<dbReference type="PANTHER" id="PTHR43610">
    <property type="entry name" value="BLL6696 PROTEIN"/>
    <property type="match status" value="1"/>
</dbReference>
<accession>A0A2G3PNH7</accession>
<feature type="domain" description="N-acetyltransferase" evidence="1">
    <location>
        <begin position="14"/>
        <end position="170"/>
    </location>
</feature>
<dbReference type="GO" id="GO:0016747">
    <property type="term" value="F:acyltransferase activity, transferring groups other than amino-acyl groups"/>
    <property type="evidence" value="ECO:0007669"/>
    <property type="project" value="InterPro"/>
</dbReference>
<gene>
    <name evidence="2" type="ORF">CSW57_10025</name>
</gene>
<protein>
    <submittedName>
        <fullName evidence="2">GNAT family N-acetyltransferase</fullName>
    </submittedName>
</protein>
<evidence type="ECO:0000259" key="1">
    <source>
        <dbReference type="PROSITE" id="PS51186"/>
    </source>
</evidence>
<dbReference type="InterPro" id="IPR000182">
    <property type="entry name" value="GNAT_dom"/>
</dbReference>
<dbReference type="PANTHER" id="PTHR43610:SF1">
    <property type="entry name" value="N-ACETYLTRANSFERASE DOMAIN-CONTAINING PROTEIN"/>
    <property type="match status" value="1"/>
</dbReference>
<proteinExistence type="predicted"/>
<dbReference type="AlphaFoldDB" id="A0A2G3PNH7"/>
<sequence>MTWYTAPTLSGARILLRELVPDDAPALAAAVDNPEAFRWTTVPGDVTAAERYIQTALDTPDRVAFAVVEQASGRVVGSTSYYDITPDYRALAIGHTWYSAAVHGTAVNPEAKLLLLRRAFEDLSAVRVVWHTDERNAQSRAGIAKLGATFEGLLRKHRPLPDGSWRTTAQFAMTDDDWPAARETLAKRLER</sequence>
<dbReference type="Gene3D" id="3.40.630.30">
    <property type="match status" value="1"/>
</dbReference>
<evidence type="ECO:0000313" key="2">
    <source>
        <dbReference type="EMBL" id="PHV66632.1"/>
    </source>
</evidence>
<dbReference type="RefSeq" id="WP_099382662.1">
    <property type="nucleotide sequence ID" value="NZ_PEBD01000008.1"/>
</dbReference>
<dbReference type="Pfam" id="PF13302">
    <property type="entry name" value="Acetyltransf_3"/>
    <property type="match status" value="1"/>
</dbReference>
<evidence type="ECO:0000313" key="3">
    <source>
        <dbReference type="Proteomes" id="UP000225108"/>
    </source>
</evidence>
<dbReference type="InterPro" id="IPR016181">
    <property type="entry name" value="Acyl_CoA_acyltransferase"/>
</dbReference>
<keyword evidence="2" id="KW-0808">Transferase</keyword>
<dbReference type="SUPFAM" id="SSF55729">
    <property type="entry name" value="Acyl-CoA N-acyltransferases (Nat)"/>
    <property type="match status" value="1"/>
</dbReference>
<dbReference type="Proteomes" id="UP000225108">
    <property type="component" value="Unassembled WGS sequence"/>
</dbReference>
<comment type="caution">
    <text evidence="2">The sequence shown here is derived from an EMBL/GenBank/DDBJ whole genome shotgun (WGS) entry which is preliminary data.</text>
</comment>
<dbReference type="PROSITE" id="PS51186">
    <property type="entry name" value="GNAT"/>
    <property type="match status" value="1"/>
</dbReference>